<accession>A0AAV7T8S1</accession>
<proteinExistence type="predicted"/>
<protein>
    <submittedName>
        <fullName evidence="1">Uncharacterized protein</fullName>
    </submittedName>
</protein>
<dbReference type="AlphaFoldDB" id="A0AAV7T8S1"/>
<gene>
    <name evidence="1" type="ORF">NDU88_004435</name>
</gene>
<dbReference type="Proteomes" id="UP001066276">
    <property type="component" value="Chromosome 4_1"/>
</dbReference>
<evidence type="ECO:0000313" key="2">
    <source>
        <dbReference type="Proteomes" id="UP001066276"/>
    </source>
</evidence>
<dbReference type="EMBL" id="JANPWB010000007">
    <property type="protein sequence ID" value="KAJ1172590.1"/>
    <property type="molecule type" value="Genomic_DNA"/>
</dbReference>
<sequence length="84" mass="9302">MDCTFRALLGTKRVVKGVQRGRPGAGCTVRRRTHYTAGRRLGKTHVGLVEGAQAVLGYVAETLVVKRDVYYLSTDQQTGLFSRF</sequence>
<organism evidence="1 2">
    <name type="scientific">Pleurodeles waltl</name>
    <name type="common">Iberian ribbed newt</name>
    <dbReference type="NCBI Taxonomy" id="8319"/>
    <lineage>
        <taxon>Eukaryota</taxon>
        <taxon>Metazoa</taxon>
        <taxon>Chordata</taxon>
        <taxon>Craniata</taxon>
        <taxon>Vertebrata</taxon>
        <taxon>Euteleostomi</taxon>
        <taxon>Amphibia</taxon>
        <taxon>Batrachia</taxon>
        <taxon>Caudata</taxon>
        <taxon>Salamandroidea</taxon>
        <taxon>Salamandridae</taxon>
        <taxon>Pleurodelinae</taxon>
        <taxon>Pleurodeles</taxon>
    </lineage>
</organism>
<keyword evidence="2" id="KW-1185">Reference proteome</keyword>
<evidence type="ECO:0000313" key="1">
    <source>
        <dbReference type="EMBL" id="KAJ1172590.1"/>
    </source>
</evidence>
<name>A0AAV7T8S1_PLEWA</name>
<comment type="caution">
    <text evidence="1">The sequence shown here is derived from an EMBL/GenBank/DDBJ whole genome shotgun (WGS) entry which is preliminary data.</text>
</comment>
<reference evidence="1" key="1">
    <citation type="journal article" date="2022" name="bioRxiv">
        <title>Sequencing and chromosome-scale assembly of the giantPleurodeles waltlgenome.</title>
        <authorList>
            <person name="Brown T."/>
            <person name="Elewa A."/>
            <person name="Iarovenko S."/>
            <person name="Subramanian E."/>
            <person name="Araus A.J."/>
            <person name="Petzold A."/>
            <person name="Susuki M."/>
            <person name="Suzuki K.-i.T."/>
            <person name="Hayashi T."/>
            <person name="Toyoda A."/>
            <person name="Oliveira C."/>
            <person name="Osipova E."/>
            <person name="Leigh N.D."/>
            <person name="Simon A."/>
            <person name="Yun M.H."/>
        </authorList>
    </citation>
    <scope>NUCLEOTIDE SEQUENCE</scope>
    <source>
        <strain evidence="1">20211129_DDA</strain>
        <tissue evidence="1">Liver</tissue>
    </source>
</reference>